<feature type="domain" description="POTRA" evidence="11">
    <location>
        <begin position="77"/>
        <end position="152"/>
    </location>
</feature>
<keyword evidence="10" id="KW-0732">Signal</keyword>
<sequence>MPVQSAFPCALFSAAILLVFPVSLAAAPLSPADHNTIEQQQKALLEQAQQQRDSLQGASSPPRLPDEPALTEDSRCYALQRVEVSGVTVLSRSAQTRFAAVPARGCMTFQDIRQRVRDITQTYLEKGYITSSAWLPEQDISTGRLNIAVTEGRVESVRVDGEKEAALRMVFPGVEGQVLNLRDLEQGLERLNRLSSRQLTIDILPGSTAGYSLVQLIPTSPRFPVSLTFGADNSGQKSTGRGQMNAGLVADNLLRLADQWSLSAARDSEFHHDRRSRSLQAGVTLPYGYWLFSAQYGWSDFYQPVSTGQSSARWRYDGSVQTQRATVNRTLWRDGKQRLALDVDFTRRKTENSLGGVRLNVSSPTLTSLTTGLNYSRSLAGGWLTVGPAFAHGLGIAGATEDDPAHPSLPRSEYRRFSLNGSWFYPVTPSLYWLTSAYGQTTPDTLYASERISVGGQYSVRGFKEQYMTGNRGGYWRNELTWQWLTLPRLGTLSLTAALDAGHVMSENGKIAGGNVVGSSLGLELSGRWFTQSLSVGFPLAWPDSLSPDKPVVYWQATLRL</sequence>
<reference evidence="12 13" key="1">
    <citation type="submission" date="2019-07" db="EMBL/GenBank/DDBJ databases">
        <authorList>
            <person name="Brisse S."/>
            <person name="Rodrigues C."/>
            <person name="Thorpe H."/>
        </authorList>
    </citation>
    <scope>NUCLEOTIDE SEQUENCE [LARGE SCALE GENOMIC DNA]</scope>
    <source>
        <strain evidence="12">SB6422</strain>
    </source>
</reference>
<dbReference type="EMBL" id="CABGGW010000003">
    <property type="protein sequence ID" value="VUS31479.1"/>
    <property type="molecule type" value="Genomic_DNA"/>
</dbReference>
<dbReference type="InterPro" id="IPR005565">
    <property type="entry name" value="Hemolysn_activator_HlyB_C"/>
</dbReference>
<evidence type="ECO:0000313" key="13">
    <source>
        <dbReference type="Proteomes" id="UP000317374"/>
    </source>
</evidence>
<evidence type="ECO:0000256" key="1">
    <source>
        <dbReference type="ARBA" id="ARBA00004442"/>
    </source>
</evidence>
<evidence type="ECO:0000259" key="11">
    <source>
        <dbReference type="PROSITE" id="PS51779"/>
    </source>
</evidence>
<name>A0A564HGL2_9ENTR</name>
<feature type="signal peptide" evidence="10">
    <location>
        <begin position="1"/>
        <end position="25"/>
    </location>
</feature>
<comment type="similarity">
    <text evidence="2">Belongs to the TPS (TC 1.B.20) family.</text>
</comment>
<evidence type="ECO:0000256" key="10">
    <source>
        <dbReference type="SAM" id="SignalP"/>
    </source>
</evidence>
<keyword evidence="5" id="KW-0812">Transmembrane</keyword>
<keyword evidence="7" id="KW-0472">Membrane</keyword>
<evidence type="ECO:0000256" key="4">
    <source>
        <dbReference type="ARBA" id="ARBA00022452"/>
    </source>
</evidence>
<proteinExistence type="inferred from homology"/>
<evidence type="ECO:0000256" key="5">
    <source>
        <dbReference type="ARBA" id="ARBA00022692"/>
    </source>
</evidence>
<keyword evidence="6" id="KW-0653">Protein transport</keyword>
<dbReference type="Pfam" id="PF03865">
    <property type="entry name" value="ShlB"/>
    <property type="match status" value="1"/>
</dbReference>
<dbReference type="Gene3D" id="2.40.160.50">
    <property type="entry name" value="membrane protein fhac: a member of the omp85/tpsb transporter family"/>
    <property type="match status" value="1"/>
</dbReference>
<evidence type="ECO:0000313" key="12">
    <source>
        <dbReference type="EMBL" id="VUS31479.1"/>
    </source>
</evidence>
<evidence type="ECO:0000256" key="7">
    <source>
        <dbReference type="ARBA" id="ARBA00023136"/>
    </source>
</evidence>
<keyword evidence="4" id="KW-1134">Transmembrane beta strand</keyword>
<dbReference type="InterPro" id="IPR051544">
    <property type="entry name" value="TPS_OM_transporter"/>
</dbReference>
<dbReference type="Pfam" id="PF17287">
    <property type="entry name" value="POTRA_3"/>
    <property type="match status" value="1"/>
</dbReference>
<dbReference type="GO" id="GO:0098046">
    <property type="term" value="C:type V protein secretion system complex"/>
    <property type="evidence" value="ECO:0007669"/>
    <property type="project" value="TreeGrafter"/>
</dbReference>
<dbReference type="AlphaFoldDB" id="A0A564HGL2"/>
<evidence type="ECO:0000256" key="2">
    <source>
        <dbReference type="ARBA" id="ARBA00009055"/>
    </source>
</evidence>
<accession>A0A564HGL2</accession>
<feature type="region of interest" description="Disordered" evidence="9">
    <location>
        <begin position="46"/>
        <end position="69"/>
    </location>
</feature>
<gene>
    <name evidence="12" type="primary">shlB</name>
    <name evidence="12" type="ORF">SB6422_04171</name>
</gene>
<feature type="chain" id="PRO_5022216751" evidence="10">
    <location>
        <begin position="26"/>
        <end position="561"/>
    </location>
</feature>
<dbReference type="InterPro" id="IPR027282">
    <property type="entry name" value="TPS"/>
</dbReference>
<dbReference type="Pfam" id="PF08479">
    <property type="entry name" value="POTRA_2"/>
    <property type="match status" value="1"/>
</dbReference>
<dbReference type="GO" id="GO:0008320">
    <property type="term" value="F:protein transmembrane transporter activity"/>
    <property type="evidence" value="ECO:0007669"/>
    <property type="project" value="TreeGrafter"/>
</dbReference>
<dbReference type="Gene3D" id="3.10.20.310">
    <property type="entry name" value="membrane protein fhac"/>
    <property type="match status" value="1"/>
</dbReference>
<evidence type="ECO:0000256" key="3">
    <source>
        <dbReference type="ARBA" id="ARBA00022448"/>
    </source>
</evidence>
<keyword evidence="8" id="KW-0998">Cell outer membrane</keyword>
<keyword evidence="3" id="KW-0813">Transport</keyword>
<protein>
    <submittedName>
        <fullName evidence="12">Hemolysin transporter protein ShlB</fullName>
    </submittedName>
</protein>
<dbReference type="PROSITE" id="PS51779">
    <property type="entry name" value="POTRA"/>
    <property type="match status" value="1"/>
</dbReference>
<dbReference type="InterPro" id="IPR013686">
    <property type="entry name" value="Polypept-transport_assoc_ShlB"/>
</dbReference>
<dbReference type="Proteomes" id="UP000317374">
    <property type="component" value="Unassembled WGS sequence"/>
</dbReference>
<dbReference type="InterPro" id="IPR035251">
    <property type="entry name" value="ShlB_POTRA"/>
</dbReference>
<dbReference type="RefSeq" id="WP_142512376.1">
    <property type="nucleotide sequence ID" value="NZ_CABGGW010000003.1"/>
</dbReference>
<evidence type="ECO:0000256" key="6">
    <source>
        <dbReference type="ARBA" id="ARBA00022927"/>
    </source>
</evidence>
<dbReference type="OrthoDB" id="290122at2"/>
<comment type="subcellular location">
    <subcellularLocation>
        <location evidence="1">Cell outer membrane</location>
    </subcellularLocation>
</comment>
<dbReference type="GO" id="GO:0009279">
    <property type="term" value="C:cell outer membrane"/>
    <property type="evidence" value="ECO:0007669"/>
    <property type="project" value="UniProtKB-SubCell"/>
</dbReference>
<dbReference type="PANTHER" id="PTHR34597">
    <property type="entry name" value="SLR1661 PROTEIN"/>
    <property type="match status" value="1"/>
</dbReference>
<evidence type="ECO:0000256" key="8">
    <source>
        <dbReference type="ARBA" id="ARBA00023237"/>
    </source>
</evidence>
<organism evidence="12 13">
    <name type="scientific">Klebsiella huaxiensis</name>
    <dbReference type="NCBI Taxonomy" id="2153354"/>
    <lineage>
        <taxon>Bacteria</taxon>
        <taxon>Pseudomonadati</taxon>
        <taxon>Pseudomonadota</taxon>
        <taxon>Gammaproteobacteria</taxon>
        <taxon>Enterobacterales</taxon>
        <taxon>Enterobacteriaceae</taxon>
        <taxon>Klebsiella/Raoultella group</taxon>
        <taxon>Klebsiella</taxon>
    </lineage>
</organism>
<evidence type="ECO:0000256" key="9">
    <source>
        <dbReference type="SAM" id="MobiDB-lite"/>
    </source>
</evidence>
<dbReference type="InterPro" id="IPR034746">
    <property type="entry name" value="POTRA"/>
</dbReference>
<dbReference type="PIRSF" id="PIRSF029745">
    <property type="entry name" value="FhaC"/>
    <property type="match status" value="1"/>
</dbReference>
<dbReference type="PANTHER" id="PTHR34597:SF3">
    <property type="entry name" value="OUTER MEMBRANE TRANSPORTER CDIB"/>
    <property type="match status" value="1"/>
</dbReference>
<dbReference type="GO" id="GO:0046819">
    <property type="term" value="P:protein secretion by the type V secretion system"/>
    <property type="evidence" value="ECO:0007669"/>
    <property type="project" value="TreeGrafter"/>
</dbReference>